<dbReference type="InterPro" id="IPR050109">
    <property type="entry name" value="HTH-type_TetR-like_transc_reg"/>
</dbReference>
<dbReference type="EMBL" id="AP013066">
    <property type="protein sequence ID" value="BAN35274.1"/>
    <property type="molecule type" value="Genomic_DNA"/>
</dbReference>
<dbReference type="eggNOG" id="COG1309">
    <property type="taxonomic scope" value="Bacteria"/>
</dbReference>
<protein>
    <submittedName>
        <fullName evidence="7">Transcriptional regulator, TetR family</fullName>
    </submittedName>
</protein>
<dbReference type="STRING" id="1163617.SCD_n01451"/>
<keyword evidence="3 5" id="KW-0238">DNA-binding</keyword>
<keyword evidence="4" id="KW-0804">Transcription</keyword>
<dbReference type="AlphaFoldDB" id="S6AL04"/>
<evidence type="ECO:0000256" key="1">
    <source>
        <dbReference type="ARBA" id="ARBA00022491"/>
    </source>
</evidence>
<sequence>MSEHRQRLSAEERQEEIIRAAVELAGEQGVEGVTTQDMANAVGISQGAIFRHFPSKDMIWLAVIHWVRGRLMSVVDMAADQGSDPLDSLEKMFFAHLGFVDKVPAIPKLVFTDQLLKKNPKIKELIRSILADYEAKVVGLLAQAKAQNLVRQDLDEHGAAVMFTGIIQGLVMRVSIIEARKSLIAEGKLVFPLFLHGIGSVRATGAKQT</sequence>
<dbReference type="SUPFAM" id="SSF46689">
    <property type="entry name" value="Homeodomain-like"/>
    <property type="match status" value="1"/>
</dbReference>
<dbReference type="SUPFAM" id="SSF48498">
    <property type="entry name" value="Tetracyclin repressor-like, C-terminal domain"/>
    <property type="match status" value="1"/>
</dbReference>
<dbReference type="Gene3D" id="1.10.357.10">
    <property type="entry name" value="Tetracycline Repressor, domain 2"/>
    <property type="match status" value="1"/>
</dbReference>
<dbReference type="PRINTS" id="PR00455">
    <property type="entry name" value="HTHTETR"/>
</dbReference>
<evidence type="ECO:0000256" key="2">
    <source>
        <dbReference type="ARBA" id="ARBA00023015"/>
    </source>
</evidence>
<keyword evidence="2" id="KW-0805">Transcription regulation</keyword>
<dbReference type="KEGG" id="sdr:SCD_n01451"/>
<evidence type="ECO:0000256" key="4">
    <source>
        <dbReference type="ARBA" id="ARBA00023163"/>
    </source>
</evidence>
<dbReference type="HOGENOM" id="CLU_069356_12_3_4"/>
<dbReference type="InterPro" id="IPR001647">
    <property type="entry name" value="HTH_TetR"/>
</dbReference>
<accession>S6AL04</accession>
<evidence type="ECO:0000313" key="8">
    <source>
        <dbReference type="Proteomes" id="UP000015559"/>
    </source>
</evidence>
<dbReference type="GO" id="GO:0003700">
    <property type="term" value="F:DNA-binding transcription factor activity"/>
    <property type="evidence" value="ECO:0007669"/>
    <property type="project" value="TreeGrafter"/>
</dbReference>
<keyword evidence="1" id="KW-0678">Repressor</keyword>
<reference evidence="7 8" key="1">
    <citation type="journal article" date="2012" name="Appl. Environ. Microbiol.">
        <title>Draft genome sequence of a psychrotolerant sulfur-oxidizing bacterium, Sulfuricella denitrificans skB26, and proteomic insights into cold adaptation.</title>
        <authorList>
            <person name="Watanabe T."/>
            <person name="Kojima H."/>
            <person name="Fukui M."/>
        </authorList>
    </citation>
    <scope>NUCLEOTIDE SEQUENCE [LARGE SCALE GENOMIC DNA]</scope>
    <source>
        <strain evidence="8">skB26</strain>
    </source>
</reference>
<dbReference type="PANTHER" id="PTHR30055:SF240">
    <property type="entry name" value="HTH-TYPE TRANSCRIPTIONAL REGULATOR ACRR"/>
    <property type="match status" value="1"/>
</dbReference>
<dbReference type="InterPro" id="IPR009057">
    <property type="entry name" value="Homeodomain-like_sf"/>
</dbReference>
<proteinExistence type="predicted"/>
<dbReference type="OrthoDB" id="5816932at2"/>
<dbReference type="Proteomes" id="UP000015559">
    <property type="component" value="Chromosome"/>
</dbReference>
<keyword evidence="8" id="KW-1185">Reference proteome</keyword>
<dbReference type="PROSITE" id="PS01081">
    <property type="entry name" value="HTH_TETR_1"/>
    <property type="match status" value="1"/>
</dbReference>
<feature type="DNA-binding region" description="H-T-H motif" evidence="5">
    <location>
        <begin position="34"/>
        <end position="53"/>
    </location>
</feature>
<evidence type="ECO:0000313" key="7">
    <source>
        <dbReference type="EMBL" id="BAN35274.1"/>
    </source>
</evidence>
<dbReference type="PANTHER" id="PTHR30055">
    <property type="entry name" value="HTH-TYPE TRANSCRIPTIONAL REGULATOR RUTR"/>
    <property type="match status" value="1"/>
</dbReference>
<dbReference type="InterPro" id="IPR036271">
    <property type="entry name" value="Tet_transcr_reg_TetR-rel_C_sf"/>
</dbReference>
<dbReference type="GO" id="GO:0000976">
    <property type="term" value="F:transcription cis-regulatory region binding"/>
    <property type="evidence" value="ECO:0007669"/>
    <property type="project" value="TreeGrafter"/>
</dbReference>
<evidence type="ECO:0000256" key="3">
    <source>
        <dbReference type="ARBA" id="ARBA00023125"/>
    </source>
</evidence>
<dbReference type="InterPro" id="IPR023772">
    <property type="entry name" value="DNA-bd_HTH_TetR-type_CS"/>
</dbReference>
<dbReference type="PROSITE" id="PS50977">
    <property type="entry name" value="HTH_TETR_2"/>
    <property type="match status" value="1"/>
</dbReference>
<dbReference type="Pfam" id="PF00440">
    <property type="entry name" value="TetR_N"/>
    <property type="match status" value="1"/>
</dbReference>
<dbReference type="RefSeq" id="WP_009205771.1">
    <property type="nucleotide sequence ID" value="NC_022357.1"/>
</dbReference>
<evidence type="ECO:0000259" key="6">
    <source>
        <dbReference type="PROSITE" id="PS50977"/>
    </source>
</evidence>
<feature type="domain" description="HTH tetR-type" evidence="6">
    <location>
        <begin position="11"/>
        <end position="71"/>
    </location>
</feature>
<evidence type="ECO:0000256" key="5">
    <source>
        <dbReference type="PROSITE-ProRule" id="PRU00335"/>
    </source>
</evidence>
<organism evidence="7 8">
    <name type="scientific">Sulfuricella denitrificans (strain DSM 22764 / NBRC 105220 / skB26)</name>
    <dbReference type="NCBI Taxonomy" id="1163617"/>
    <lineage>
        <taxon>Bacteria</taxon>
        <taxon>Pseudomonadati</taxon>
        <taxon>Pseudomonadota</taxon>
        <taxon>Betaproteobacteria</taxon>
        <taxon>Nitrosomonadales</taxon>
        <taxon>Sulfuricellaceae</taxon>
        <taxon>Sulfuricella</taxon>
    </lineage>
</organism>
<name>S6AL04_SULDS</name>
<gene>
    <name evidence="7" type="ORF">SCD_n01451</name>
</gene>